<dbReference type="PROSITE" id="PS50280">
    <property type="entry name" value="SET"/>
    <property type="match status" value="1"/>
</dbReference>
<reference evidence="1" key="1">
    <citation type="submission" date="2022-03" db="EMBL/GenBank/DDBJ databases">
        <authorList>
            <person name="Martin C."/>
        </authorList>
    </citation>
    <scope>NUCLEOTIDE SEQUENCE</scope>
</reference>
<gene>
    <name evidence="1" type="ORF">OFUS_LOCUS5093</name>
</gene>
<proteinExistence type="predicted"/>
<dbReference type="Pfam" id="PF21549">
    <property type="entry name" value="PRDM2_PR"/>
    <property type="match status" value="1"/>
</dbReference>
<sequence length="227" mass="26498">MVAISFTDWLFLLMTACIVSCKKKPAYTYVGDHAFTLADENFCPGTHDSIIDDTEVEWDFEDRANVTRPTGLVLANSTIQGAGLGIFTTYTIPAGVWFGPYEGEVIYDEYQLHYNADYAFQLKKNDYIYMYRDAWNPNTSNWLRYVNCATDMMEQNLEFLQCKDEIYFRSIKTILAGQELMLFYGFGYLYKLKIDMNSYCKWYNGTFYQAIDSDFICTDEDFRVAYE</sequence>
<name>A0A8J1XMK9_OWEFU</name>
<dbReference type="Gene3D" id="2.170.270.10">
    <property type="entry name" value="SET domain"/>
    <property type="match status" value="1"/>
</dbReference>
<keyword evidence="2" id="KW-1185">Reference proteome</keyword>
<evidence type="ECO:0000313" key="2">
    <source>
        <dbReference type="Proteomes" id="UP000749559"/>
    </source>
</evidence>
<comment type="caution">
    <text evidence="1">The sequence shown here is derived from an EMBL/GenBank/DDBJ whole genome shotgun (WGS) entry which is preliminary data.</text>
</comment>
<dbReference type="EMBL" id="CAIIXF020000002">
    <property type="protein sequence ID" value="CAH1778128.1"/>
    <property type="molecule type" value="Genomic_DNA"/>
</dbReference>
<dbReference type="Proteomes" id="UP000749559">
    <property type="component" value="Unassembled WGS sequence"/>
</dbReference>
<evidence type="ECO:0000313" key="1">
    <source>
        <dbReference type="EMBL" id="CAH1778128.1"/>
    </source>
</evidence>
<protein>
    <submittedName>
        <fullName evidence="1">Uncharacterized protein</fullName>
    </submittedName>
</protein>
<dbReference type="SUPFAM" id="SSF82199">
    <property type="entry name" value="SET domain"/>
    <property type="match status" value="1"/>
</dbReference>
<organism evidence="1 2">
    <name type="scientific">Owenia fusiformis</name>
    <name type="common">Polychaete worm</name>
    <dbReference type="NCBI Taxonomy" id="6347"/>
    <lineage>
        <taxon>Eukaryota</taxon>
        <taxon>Metazoa</taxon>
        <taxon>Spiralia</taxon>
        <taxon>Lophotrochozoa</taxon>
        <taxon>Annelida</taxon>
        <taxon>Polychaeta</taxon>
        <taxon>Sedentaria</taxon>
        <taxon>Canalipalpata</taxon>
        <taxon>Sabellida</taxon>
        <taxon>Oweniida</taxon>
        <taxon>Oweniidae</taxon>
        <taxon>Owenia</taxon>
    </lineage>
</organism>
<accession>A0A8J1XMK9</accession>
<dbReference type="OrthoDB" id="6433683at2759"/>
<dbReference type="AlphaFoldDB" id="A0A8J1XMK9"/>
<dbReference type="InterPro" id="IPR046341">
    <property type="entry name" value="SET_dom_sf"/>
</dbReference>
<dbReference type="InterPro" id="IPR001214">
    <property type="entry name" value="SET_dom"/>
</dbReference>